<evidence type="ECO:0000256" key="2">
    <source>
        <dbReference type="ARBA" id="ARBA00023235"/>
    </source>
</evidence>
<keyword evidence="5" id="KW-1185">Reference proteome</keyword>
<sequence>MVNNMDIEKEMSNYINPIYEDNHIIVAVKPPNIPTQGDITGDVSFFENIKDYIKIKYNKKGNVFLGLVHRLDRPVSGIIVFAKTSKAASRLSEAIRDRKFEKTYYAVVNGILLEKEAKLENYLIKKTNKLGNIAQVVFENTKNAKIAKLKYNVIKEDVIKNLSLLRIELETGRFHQIRVQLANIGHVIYGDRKYGSYIKYDRNDVPLALFAKSLRFPHPTRDEEIYVEADLPSYNPWNIFN</sequence>
<dbReference type="InterPro" id="IPR006145">
    <property type="entry name" value="PsdUridine_synth_RsuA/RluA"/>
</dbReference>
<evidence type="ECO:0000313" key="5">
    <source>
        <dbReference type="Proteomes" id="UP000001803"/>
    </source>
</evidence>
<dbReference type="PANTHER" id="PTHR21600:SF83">
    <property type="entry name" value="PSEUDOURIDYLATE SYNTHASE RPUSD4, MITOCHONDRIAL"/>
    <property type="match status" value="1"/>
</dbReference>
<evidence type="ECO:0000313" key="4">
    <source>
        <dbReference type="EMBL" id="ACN83441.1"/>
    </source>
</evidence>
<protein>
    <submittedName>
        <fullName evidence="4">Pseudouridine synthase</fullName>
    </submittedName>
</protein>
<dbReference type="Gene3D" id="3.30.2350.10">
    <property type="entry name" value="Pseudouridine synthase"/>
    <property type="match status" value="1"/>
</dbReference>
<dbReference type="EMBL" id="CP001357">
    <property type="protein sequence ID" value="ACN83441.1"/>
    <property type="molecule type" value="Genomic_DNA"/>
</dbReference>
<name>A0A3B6VD58_BRAHW</name>
<evidence type="ECO:0000256" key="1">
    <source>
        <dbReference type="ARBA" id="ARBA00010876"/>
    </source>
</evidence>
<dbReference type="InterPro" id="IPR020103">
    <property type="entry name" value="PsdUridine_synth_cat_dom_sf"/>
</dbReference>
<keyword evidence="2" id="KW-0413">Isomerase</keyword>
<dbReference type="Pfam" id="PF00849">
    <property type="entry name" value="PseudoU_synth_2"/>
    <property type="match status" value="1"/>
</dbReference>
<dbReference type="GO" id="GO:0006396">
    <property type="term" value="P:RNA processing"/>
    <property type="evidence" value="ECO:0007669"/>
    <property type="project" value="UniProtKB-ARBA"/>
</dbReference>
<dbReference type="CDD" id="cd02869">
    <property type="entry name" value="PseudoU_synth_RluA_like"/>
    <property type="match status" value="1"/>
</dbReference>
<dbReference type="KEGG" id="bhy:BHWA1_00955"/>
<dbReference type="SUPFAM" id="SSF55120">
    <property type="entry name" value="Pseudouridine synthase"/>
    <property type="match status" value="1"/>
</dbReference>
<organism evidence="4 5">
    <name type="scientific">Brachyspira hyodysenteriae (strain ATCC 49526 / WA1)</name>
    <dbReference type="NCBI Taxonomy" id="565034"/>
    <lineage>
        <taxon>Bacteria</taxon>
        <taxon>Pseudomonadati</taxon>
        <taxon>Spirochaetota</taxon>
        <taxon>Spirochaetia</taxon>
        <taxon>Brachyspirales</taxon>
        <taxon>Brachyspiraceae</taxon>
        <taxon>Brachyspira</taxon>
    </lineage>
</organism>
<dbReference type="GO" id="GO:0003723">
    <property type="term" value="F:RNA binding"/>
    <property type="evidence" value="ECO:0007669"/>
    <property type="project" value="InterPro"/>
</dbReference>
<proteinExistence type="inferred from homology"/>
<accession>A0A3B6VD58</accession>
<dbReference type="InterPro" id="IPR050188">
    <property type="entry name" value="RluA_PseudoU_synthase"/>
</dbReference>
<dbReference type="InterPro" id="IPR006224">
    <property type="entry name" value="PsdUridine_synth_RluA-like_CS"/>
</dbReference>
<dbReference type="GO" id="GO:0009982">
    <property type="term" value="F:pseudouridine synthase activity"/>
    <property type="evidence" value="ECO:0007669"/>
    <property type="project" value="InterPro"/>
</dbReference>
<evidence type="ECO:0000259" key="3">
    <source>
        <dbReference type="Pfam" id="PF00849"/>
    </source>
</evidence>
<dbReference type="PROSITE" id="PS01129">
    <property type="entry name" value="PSI_RLU"/>
    <property type="match status" value="1"/>
</dbReference>
<feature type="domain" description="Pseudouridine synthase RsuA/RluA-like" evidence="3">
    <location>
        <begin position="23"/>
        <end position="182"/>
    </location>
</feature>
<dbReference type="Proteomes" id="UP000001803">
    <property type="component" value="Chromosome"/>
</dbReference>
<dbReference type="AlphaFoldDB" id="A0A3B6VD58"/>
<dbReference type="GO" id="GO:0140098">
    <property type="term" value="F:catalytic activity, acting on RNA"/>
    <property type="evidence" value="ECO:0007669"/>
    <property type="project" value="UniProtKB-ARBA"/>
</dbReference>
<gene>
    <name evidence="4" type="ordered locus">BHWA1_00955</name>
</gene>
<dbReference type="GO" id="GO:0001522">
    <property type="term" value="P:pseudouridine synthesis"/>
    <property type="evidence" value="ECO:0007669"/>
    <property type="project" value="InterPro"/>
</dbReference>
<dbReference type="STRING" id="565034.BHWA1_00955"/>
<reference evidence="4 5" key="1">
    <citation type="journal article" date="2009" name="PLoS ONE">
        <title>Genome sequence of the pathogenic intestinal spirochete Brachyspira hyodysenteriae reveals adaptations to its lifestyle in the porcine large intestine.</title>
        <authorList>
            <person name="Bellgard M.I."/>
            <person name="Wanchanthuek P."/>
            <person name="La T."/>
            <person name="Ryan K."/>
            <person name="Moolhuijzen P."/>
            <person name="Albertyn Z."/>
            <person name="Shaban B."/>
            <person name="Motro Y."/>
            <person name="Dunn D.S."/>
            <person name="Schibeci D."/>
            <person name="Hunter A."/>
            <person name="Barrero R."/>
            <person name="Phillips N.D."/>
            <person name="Hampson D.J."/>
        </authorList>
    </citation>
    <scope>NUCLEOTIDE SEQUENCE [LARGE SCALE GENOMIC DNA]</scope>
    <source>
        <strain evidence="5">ATCC 49526 / WA1</strain>
    </source>
</reference>
<comment type="similarity">
    <text evidence="1">Belongs to the pseudouridine synthase RluA family.</text>
</comment>
<dbReference type="PANTHER" id="PTHR21600">
    <property type="entry name" value="MITOCHONDRIAL RNA PSEUDOURIDINE SYNTHASE"/>
    <property type="match status" value="1"/>
</dbReference>